<dbReference type="RefSeq" id="WP_150444297.1">
    <property type="nucleotide sequence ID" value="NZ_VYQE01000002.1"/>
</dbReference>
<comment type="caution">
    <text evidence="1">The sequence shown here is derived from an EMBL/GenBank/DDBJ whole genome shotgun (WGS) entry which is preliminary data.</text>
</comment>
<evidence type="ECO:0000313" key="2">
    <source>
        <dbReference type="Proteomes" id="UP000326554"/>
    </source>
</evidence>
<accession>A0A5J5GML6</accession>
<dbReference type="Gene3D" id="3.90.1680.10">
    <property type="entry name" value="SOS response associated peptidase-like"/>
    <property type="match status" value="1"/>
</dbReference>
<organism evidence="1 2">
    <name type="scientific">Histidinibacterium aquaticum</name>
    <dbReference type="NCBI Taxonomy" id="2613962"/>
    <lineage>
        <taxon>Bacteria</taxon>
        <taxon>Pseudomonadati</taxon>
        <taxon>Pseudomonadota</taxon>
        <taxon>Alphaproteobacteria</taxon>
        <taxon>Rhodobacterales</taxon>
        <taxon>Paracoccaceae</taxon>
        <taxon>Histidinibacterium</taxon>
    </lineage>
</organism>
<dbReference type="InterPro" id="IPR036590">
    <property type="entry name" value="SRAP-like"/>
</dbReference>
<dbReference type="GO" id="GO:0003697">
    <property type="term" value="F:single-stranded DNA binding"/>
    <property type="evidence" value="ECO:0007669"/>
    <property type="project" value="InterPro"/>
</dbReference>
<dbReference type="InterPro" id="IPR003738">
    <property type="entry name" value="SRAP"/>
</dbReference>
<dbReference type="AlphaFoldDB" id="A0A5J5GML6"/>
<gene>
    <name evidence="1" type="ORF">F3S47_05720</name>
</gene>
<evidence type="ECO:0000313" key="1">
    <source>
        <dbReference type="EMBL" id="KAA9008764.1"/>
    </source>
</evidence>
<protein>
    <submittedName>
        <fullName evidence="1">SOS response-associated peptidase</fullName>
    </submittedName>
</protein>
<dbReference type="EMBL" id="VYQE01000002">
    <property type="protein sequence ID" value="KAA9008764.1"/>
    <property type="molecule type" value="Genomic_DNA"/>
</dbReference>
<dbReference type="Pfam" id="PF02586">
    <property type="entry name" value="SRAP"/>
    <property type="match status" value="1"/>
</dbReference>
<name>A0A5J5GML6_9RHOB</name>
<keyword evidence="2" id="KW-1185">Reference proteome</keyword>
<sequence length="103" mass="11852">MEKVVRGTPLPDRGQVFAGLWNRFKGNYRDEYVEIDTYTMVTSTPNELVKPVYPDRMPVILSEDARRTWTDGSPDEALEVLKVFSAEEMQVLKKGEDRKSEPT</sequence>
<dbReference type="GO" id="GO:0106300">
    <property type="term" value="P:protein-DNA covalent cross-linking repair"/>
    <property type="evidence" value="ECO:0007669"/>
    <property type="project" value="InterPro"/>
</dbReference>
<dbReference type="Proteomes" id="UP000326554">
    <property type="component" value="Unassembled WGS sequence"/>
</dbReference>
<proteinExistence type="predicted"/>
<reference evidence="1 2" key="1">
    <citation type="submission" date="2019-09" db="EMBL/GenBank/DDBJ databases">
        <authorList>
            <person name="Park J.-S."/>
            <person name="Choi H.-J."/>
        </authorList>
    </citation>
    <scope>NUCLEOTIDE SEQUENCE [LARGE SCALE GENOMIC DNA]</scope>
    <source>
        <strain evidence="1 2">176SS1-4</strain>
    </source>
</reference>
<dbReference type="SUPFAM" id="SSF143081">
    <property type="entry name" value="BB1717-like"/>
    <property type="match status" value="1"/>
</dbReference>